<organism evidence="1">
    <name type="scientific">Spironucleus salmonicida</name>
    <dbReference type="NCBI Taxonomy" id="348837"/>
    <lineage>
        <taxon>Eukaryota</taxon>
        <taxon>Metamonada</taxon>
        <taxon>Diplomonadida</taxon>
        <taxon>Hexamitidae</taxon>
        <taxon>Hexamitinae</taxon>
        <taxon>Spironucleus</taxon>
    </lineage>
</organism>
<evidence type="ECO:0000313" key="2">
    <source>
        <dbReference type="EMBL" id="KAH0575205.1"/>
    </source>
</evidence>
<evidence type="ECO:0000313" key="1">
    <source>
        <dbReference type="EMBL" id="EST47895.1"/>
    </source>
</evidence>
<gene>
    <name evidence="1" type="ORF">SS50377_11996</name>
    <name evidence="2" type="ORF">SS50377_22832</name>
</gene>
<dbReference type="EMBL" id="AUWU02000003">
    <property type="protein sequence ID" value="KAH0575205.1"/>
    <property type="molecule type" value="Genomic_DNA"/>
</dbReference>
<proteinExistence type="predicted"/>
<evidence type="ECO:0000313" key="3">
    <source>
        <dbReference type="Proteomes" id="UP000018208"/>
    </source>
</evidence>
<dbReference type="Proteomes" id="UP000018208">
    <property type="component" value="Unassembled WGS sequence"/>
</dbReference>
<reference evidence="2" key="2">
    <citation type="submission" date="2020-12" db="EMBL/GenBank/DDBJ databases">
        <title>New Spironucleus salmonicida genome in near-complete chromosomes.</title>
        <authorList>
            <person name="Xu F."/>
            <person name="Kurt Z."/>
            <person name="Jimenez-Gonzalez A."/>
            <person name="Astvaldsson A."/>
            <person name="Andersson J.O."/>
            <person name="Svard S.G."/>
        </authorList>
    </citation>
    <scope>NUCLEOTIDE SEQUENCE</scope>
    <source>
        <strain evidence="2">ATCC 50377</strain>
    </source>
</reference>
<dbReference type="EMBL" id="KI546021">
    <property type="protein sequence ID" value="EST47895.1"/>
    <property type="molecule type" value="Genomic_DNA"/>
</dbReference>
<dbReference type="AlphaFoldDB" id="V6LTI5"/>
<reference evidence="1 2" key="1">
    <citation type="journal article" date="2014" name="PLoS Genet.">
        <title>The Genome of Spironucleus salmonicida Highlights a Fish Pathogen Adapted to Fluctuating Environments.</title>
        <authorList>
            <person name="Xu F."/>
            <person name="Jerlstrom-Hultqvist J."/>
            <person name="Einarsson E."/>
            <person name="Astvaldsson A."/>
            <person name="Svard S.G."/>
            <person name="Andersson J.O."/>
        </authorList>
    </citation>
    <scope>NUCLEOTIDE SEQUENCE</scope>
    <source>
        <strain evidence="2">ATCC 50377</strain>
    </source>
</reference>
<sequence>MPINILPFGKKNKSQLHMNQSEANLTSKKYDNMSSIEFLNNEVGNPKSAYQFLDFVPDFDLNSENSQEHKVKGKK</sequence>
<accession>V6LTI5</accession>
<dbReference type="VEuPathDB" id="GiardiaDB:SS50377_22832"/>
<name>V6LTI5_9EUKA</name>
<protein>
    <submittedName>
        <fullName evidence="1">Uncharacterized protein</fullName>
    </submittedName>
</protein>
<keyword evidence="3" id="KW-1185">Reference proteome</keyword>